<dbReference type="InterPro" id="IPR036392">
    <property type="entry name" value="PLAT/LH2_dom_sf"/>
</dbReference>
<dbReference type="Pfam" id="PF01477">
    <property type="entry name" value="PLAT"/>
    <property type="match status" value="20"/>
</dbReference>
<feature type="domain" description="PLAT" evidence="7">
    <location>
        <begin position="1104"/>
        <end position="1221"/>
    </location>
</feature>
<dbReference type="KEGG" id="vcn:VOLCADRAFT_86901"/>
<dbReference type="InterPro" id="IPR036322">
    <property type="entry name" value="WD40_repeat_dom_sf"/>
</dbReference>
<feature type="domain" description="PLAT" evidence="7">
    <location>
        <begin position="1232"/>
        <end position="1347"/>
    </location>
</feature>
<dbReference type="eggNOG" id="KOG3599">
    <property type="taxonomic scope" value="Eukaryota"/>
</dbReference>
<evidence type="ECO:0000259" key="7">
    <source>
        <dbReference type="PROSITE" id="PS50095"/>
    </source>
</evidence>
<feature type="domain" description="PLAT" evidence="7">
    <location>
        <begin position="3090"/>
        <end position="3212"/>
    </location>
</feature>
<dbReference type="InterPro" id="IPR055442">
    <property type="entry name" value="Beta-prop_EML-like_2nd"/>
</dbReference>
<feature type="domain" description="PLAT" evidence="7">
    <location>
        <begin position="2964"/>
        <end position="3079"/>
    </location>
</feature>
<feature type="domain" description="WW" evidence="6">
    <location>
        <begin position="3619"/>
        <end position="3658"/>
    </location>
</feature>
<dbReference type="PROSITE" id="PS50095">
    <property type="entry name" value="PLAT"/>
    <property type="match status" value="19"/>
</dbReference>
<accession>D8TKN4</accession>
<feature type="domain" description="PLAT" evidence="7">
    <location>
        <begin position="2528"/>
        <end position="2643"/>
    </location>
</feature>
<feature type="domain" description="PLAT" evidence="7">
    <location>
        <begin position="1638"/>
        <end position="1753"/>
    </location>
</feature>
<keyword evidence="9" id="KW-1185">Reference proteome</keyword>
<protein>
    <submittedName>
        <fullName evidence="8">Uncharacterized protein mot51</fullName>
    </submittedName>
</protein>
<dbReference type="SMART" id="SM00320">
    <property type="entry name" value="WD40"/>
    <property type="match status" value="9"/>
</dbReference>
<dbReference type="Gene3D" id="2.20.70.10">
    <property type="match status" value="1"/>
</dbReference>
<keyword evidence="1 4" id="KW-0853">WD repeat</keyword>
<dbReference type="Gene3D" id="2.130.10.10">
    <property type="entry name" value="YVTN repeat-like/Quinoprotein amine dehydrogenase"/>
    <property type="match status" value="2"/>
</dbReference>
<dbReference type="Proteomes" id="UP000001058">
    <property type="component" value="Unassembled WGS sequence"/>
</dbReference>
<evidence type="ECO:0000256" key="2">
    <source>
        <dbReference type="ARBA" id="ARBA00022737"/>
    </source>
</evidence>
<dbReference type="OrthoDB" id="5322100at2759"/>
<dbReference type="PANTHER" id="PTHR45901">
    <property type="entry name" value="PROTEIN CBG12474"/>
    <property type="match status" value="1"/>
</dbReference>
<feature type="repeat" description="WD" evidence="4">
    <location>
        <begin position="543"/>
        <end position="577"/>
    </location>
</feature>
<dbReference type="SUPFAM" id="SSF49723">
    <property type="entry name" value="Lipase/lipooxygenase domain (PLAT/LH2 domain)"/>
    <property type="match status" value="20"/>
</dbReference>
<feature type="domain" description="PLAT" evidence="7">
    <location>
        <begin position="2020"/>
        <end position="2137"/>
    </location>
</feature>
<dbReference type="PROSITE" id="PS50082">
    <property type="entry name" value="WD_REPEATS_2"/>
    <property type="match status" value="3"/>
</dbReference>
<dbReference type="Gene3D" id="2.40.180.10">
    <property type="entry name" value="Catalase core domain"/>
    <property type="match status" value="14"/>
</dbReference>
<feature type="domain" description="PLAT" evidence="7">
    <location>
        <begin position="975"/>
        <end position="1091"/>
    </location>
</feature>
<feature type="domain" description="PLAT" evidence="7">
    <location>
        <begin position="2142"/>
        <end position="2257"/>
    </location>
</feature>
<feature type="region of interest" description="Disordered" evidence="5">
    <location>
        <begin position="940"/>
        <end position="973"/>
    </location>
</feature>
<dbReference type="PROSITE" id="PS50020">
    <property type="entry name" value="WW_DOMAIN_2"/>
    <property type="match status" value="1"/>
</dbReference>
<dbReference type="SMART" id="SM00456">
    <property type="entry name" value="WW"/>
    <property type="match status" value="1"/>
</dbReference>
<dbReference type="InterPro" id="IPR001680">
    <property type="entry name" value="WD40_rpt"/>
</dbReference>
<feature type="domain" description="PLAT" evidence="7">
    <location>
        <begin position="2398"/>
        <end position="2513"/>
    </location>
</feature>
<comment type="caution">
    <text evidence="3">Lacks conserved residue(s) required for the propagation of feature annotation.</text>
</comment>
<dbReference type="SMART" id="SM00308">
    <property type="entry name" value="LH2"/>
    <property type="match status" value="17"/>
</dbReference>
<feature type="compositionally biased region" description="Basic and acidic residues" evidence="5">
    <location>
        <begin position="3575"/>
        <end position="3584"/>
    </location>
</feature>
<gene>
    <name evidence="8" type="primary">mot51</name>
    <name evidence="8" type="ORF">VOLCADRAFT_86901</name>
</gene>
<feature type="domain" description="PLAT" evidence="7">
    <location>
        <begin position="1760"/>
        <end position="1886"/>
    </location>
</feature>
<feature type="region of interest" description="Disordered" evidence="5">
    <location>
        <begin position="3553"/>
        <end position="3584"/>
    </location>
</feature>
<dbReference type="CDD" id="cd00201">
    <property type="entry name" value="WW"/>
    <property type="match status" value="1"/>
</dbReference>
<feature type="domain" description="PLAT" evidence="7">
    <location>
        <begin position="1377"/>
        <end position="1497"/>
    </location>
</feature>
<evidence type="ECO:0000313" key="8">
    <source>
        <dbReference type="EMBL" id="EFJ51917.1"/>
    </source>
</evidence>
<sequence>MEVNGQGTRRRMGPPQPAMPQGGGGAGVGSPQNVGPAPGQAILDVVALAEGSPGSPAQRQNTGAQRRQIKRTILQHADAEIDIAPTTQPPNTVEAKKARKHYQQPTMPIIKPDADVFASLNEPFPAELENLMRVTLAALANFNEDERMLLTKQFRKEEQKARLRGEYAPPGLLNVAQFRHAWKKFSVRVTEEQAHALFIKYGSDSQGLLPYDLFAAKLLSSPARLLALEPEQKGPYKPGKNAAFRGKITYRYCRKPVFPPSNWDGTPALRSARKPKPGLKLEFVYGYAGVENTASNIFFTGDGRLVYYTAAVGVIYDPTTHTQRFFHVASSLDGSYDDPFVCIWDVRDPLGLICRIPFKSDGAPMRYVVALAFSGNGQYLVAVTGDNRHTVHVLHWKSKAIIHADVGHNGQPPQVFGVCWNNFLKDRDGQGREVTPPYMFVTYGVKHLKFWTQEYDERAKKERYKGTMGKFGRAQVQDVLSAMFVSAKTLVTGTPSGELLMWDVSGSRSPSGQFGCCIKVIEAHGPGVPAPSLHDGKPVLQGVRCMAVRANRTELVTGGADGAIICWDITSGDVGRVIKTIQLHEPGEKDRAVFRSLDAVENGYDMVAGTHRCEIWELSRDAPEPLTQGHSADVYGLAFHPKKPHKFATACDSMNVFMWNAKRRQLLAKVNIGVEARSVAFSPNGAQLAVGTVTGMVKVLLVENLTQKVAEVHTLKEMVHELKYSPDGTKLAAGSHDNFIDIYDVTRHYGRLARCAGHSSYITHLDWSVDGRVIQSTCGAYELLYFEAATGKQVRQNQRDTQWHTWTCTLGFPVMGIWRDDTDGTDINAACRSNTGIFPDTDPIIGEGDIIATAGDDGRVRLFNYPCVVEDAPCRTYLGHCSHVMNVLFSPDNRWVVSVGGKDRAGMQWRVLREAQDEVLVLKPPVPEVYVYEAPKRALVDVEPGPPPKDTRDEDAARKKAEEDERERKRRESLQTYEITTVTSDIKGAGTDANVFMVLYGNKNTSGEVKLENGPENFSRNRTDVFLVDLLPLGDVHQLRVGHDAKGNNPRWHLDRVILRNKTLNGAPLVFPCGQWFATDIGDKKIVRLLKLTGAVGDGEPKLLRYKVVVKTSDIKGAGTDANVTLQLFGELNGKKYQSPQMKLENSANNFERGQTDVFEVEAAVGEIKYIRIGHDNSGFGPSWHLQEVVLSTPSMPDMQFVANRWLSEDEGDRQTYVTLYPVGAKDVPLPHKYQITVFTSDLRGAGTDANVDISLFGSNATVSNIKLENSKNNFERNAEDVFFFEFPDLGSIPEIEIGHDNSGLMPGWHCAKVIIEDQTAKTRYAYPCDSLWQLTVPIGGVMLDLVLMFGRWFDKGEEDGLIRRRLKVAEVGGENTDYTVTVVTSDLRGAGTDANVYLEITGENGGKEITGKRITLDNSTNNFERAAVDKFMLKKYRNCGNLTKIRIGHDNAGMAPGWHLDYVEILDDATGMSYFFPCGKWFDKKEGDQAIERVLPVAPRDAKATKAQYKITVYTSDIKFGGTDANVFIEVHGEMDGQPAATGRVALNNSKNNFERAAVDVFSFPSLPNVGVIKRILIGHDNSGMGAAWHLNKVDVLLVNTGQQCSFYYNNWLSRDDPPYKTEVELFPSDGTEQQLCRYTIITFTSDIRGAGTDANVSCMLMGEKANTPTFVLENSRNNFEKGARDEFITESVDVGAIKKLQIGHDNKGLGPAWHLDHVEVIYQARQETYYFLADQWLDAKLNTLTITLEPTDATSGKQVYKVSVRTSDKRGAGTDSDVSIILMGATKNSPELKLESSANNFERNQTDDFTLNLGHVELGEIQKIEIGFATQQSAGGKLGGLFGQQWGLESVEVTHLNTKLRQFFYYDDWINSNKRRVQLVPGKAGGSNTYKVVVKTSDIRGAGTDANVTLAMFGKLEDKPTSSGTHKLDNSANNFERGALDTFIIKGADLGDLTHIVVTSDGSGLGAAWHLSEVEVLDTVRNRITVFPCGKWLDPSDMASLQQTLLPRGVDGALGNLLQYEVTIYTSDIRGAGTDDNVSIELHGDKASTSAMTLDTSANNFERGSKDIFKLSFVDIGELQHVVVKKDNRSLGMGGDWHLQSVEVFHPGLQKRYFMMCNDWLKGACERKLEPGKVPANGICTYRVVVTTSDLRGAGTDADVTMQLFGDKGDTGERKLDNSTNNFERNKVDTFFIQAPDVGSFQSLRIGHNNSGFGSAWHLAKVEVVNTNTGEQAVFPYHNWIDKEHGLSQLLTPDRDGDGKGDALVGGPIVEYTITTHTSDIRGAGTDANVFIEMHGDKGAMGETRLDNATNNFERGRSDTFKIRGSDVGHLQRIVIRHDNSGLGSDWHLEQVEVTNPATNKTYFFPCNDWLRKVGSDESGLRKELLAGHPDQKGPTNYKVTVYTSDIRGAGTDADVFITIYGPNGDTGERKLDNSTNNFERNKVDNFIIASGNIGAIQKIKIRSSGTGMGSAWHLNKVEVQSTATGEKLVFPFAKWVDEKNGLEHVLYPDRDGDGIPDPTADADLVKYRVTVYTSDIRGAGTDANVFIEMHGDKAFVGKTALDSNANNFERGRKDEFMVSGTDVGELQNIVIGHDNTGIGSSWHLQQVEVYHPVLQKLYVFPCNEWLEVSKVTGAEGCKRTLVTGAGGAAPVSYRVIVKTSDLRGAGTDSDVFITIYGPKGDTGERPLDNSTNNFERNKTDTFILTGPDVDLVEYRITTYTSDIRGAGTDANVFIELHGDQGSVGQSRLETAANNFERGQVDNFVLKATNVGELQRIVIWHDNSGMGSDWHLQQVEVFSGATQKSYFFPCNDWLRKSKEQGEKGCRKELLSGVAGQSLNTYKVEVQTSNVRGAGTDSDVSIIVFGTNGDTGTRALESSANDFERGQLDTFFFTAPDIGKLQSCQVTCSGSGLGAAWHLAHITVTNTVTSETARFQYGDWLDDKKGWTRVLYADGVAKADSQVEYEVHVFTSNVRGAGTDGDVYLQLKGVKGAMGETRLENSANNFERDREDVFKVLGSDIGKLTEVIVRLVERGVGAAWHLQQIEVLNKKTGERALFRYNDWLKGDKTTVTIPESSSDAAKQLAPGKVRWKVSTQTSDIMFAGTDAKVFVQVHGPNGLLNGAEISLDNSKNNFERNALDQFFFEFPEDKDCGTPISKLVVERGSSLTPGADWHLDWVEVIDMTRGHTYRWKCGAWFNSKDGLKKEWTLEKAIAGEVQPLQLLDAPSGVTGTPGGGGDRYRIVTITGGVIGAGTDAKVGLQFVDAAGTAWVPVFTQTKAMFERNSRDEFFVTAPIKLGEMAACRVWIENPGLGDNWHLDHVLLTHLPSQREWRFDCRDWVPKGAGAAQGKQLQAAVVRDVPLEPAPVDLAAASGDVSAAVLQDPSLPAAPPPRPLTRYDCTIATGSKYGAGTDALVSIELVGSRGSARHTFDQSKKLFENGSRDRFALTLPDVGNIEQVRLWHDGSGFGADWFPDSVNIESPVSGCKWEATFGEWIKGGEGNARSKPARLVAGTAKDAEALYDQAVVAAAAKAAERRAVAELQRVAAVKGPPAVGAGPGPDIDAGAAVPPQVDRPAKRPGDEGIAKQVLKPEEFTRLPQMQPGDSKYRFSNEVRSNPEPAPPAWQKHVAPYTGDPSCVVTYYYNPQTKQSTYEKPAEYLEWERKYDAWLASVLK</sequence>
<dbReference type="GeneID" id="9617906"/>
<dbReference type="InterPro" id="IPR015943">
    <property type="entry name" value="WD40/YVTN_repeat-like_dom_sf"/>
</dbReference>
<dbReference type="Pfam" id="PF03451">
    <property type="entry name" value="HELP"/>
    <property type="match status" value="1"/>
</dbReference>
<dbReference type="InterPro" id="IPR005108">
    <property type="entry name" value="HELP"/>
</dbReference>
<dbReference type="RefSeq" id="XP_002946691.1">
    <property type="nucleotide sequence ID" value="XM_002946645.1"/>
</dbReference>
<dbReference type="FunFam" id="2.130.10.10:FF:000320">
    <property type="entry name" value="echinoderm microtubule-associated protein-like 6"/>
    <property type="match status" value="1"/>
</dbReference>
<feature type="repeat" description="WD" evidence="4">
    <location>
        <begin position="627"/>
        <end position="669"/>
    </location>
</feature>
<evidence type="ECO:0000256" key="4">
    <source>
        <dbReference type="PROSITE-ProRule" id="PRU00221"/>
    </source>
</evidence>
<reference evidence="8 9" key="1">
    <citation type="journal article" date="2010" name="Science">
        <title>Genomic analysis of organismal complexity in the multicellular green alga Volvox carteri.</title>
        <authorList>
            <person name="Prochnik S.E."/>
            <person name="Umen J."/>
            <person name="Nedelcu A.M."/>
            <person name="Hallmann A."/>
            <person name="Miller S.M."/>
            <person name="Nishii I."/>
            <person name="Ferris P."/>
            <person name="Kuo A."/>
            <person name="Mitros T."/>
            <person name="Fritz-Laylin L.K."/>
            <person name="Hellsten U."/>
            <person name="Chapman J."/>
            <person name="Simakov O."/>
            <person name="Rensing S.A."/>
            <person name="Terry A."/>
            <person name="Pangilinan J."/>
            <person name="Kapitonov V."/>
            <person name="Jurka J."/>
            <person name="Salamov A."/>
            <person name="Shapiro H."/>
            <person name="Schmutz J."/>
            <person name="Grimwood J."/>
            <person name="Lindquist E."/>
            <person name="Lucas S."/>
            <person name="Grigoriev I.V."/>
            <person name="Schmitt R."/>
            <person name="Kirk D."/>
            <person name="Rokhsar D.S."/>
        </authorList>
    </citation>
    <scope>NUCLEOTIDE SEQUENCE [LARGE SCALE GENOMIC DNA]</scope>
    <source>
        <strain evidence="9">f. Nagariensis / Eve</strain>
    </source>
</reference>
<name>D8TKN4_VOLCA</name>
<dbReference type="InterPro" id="IPR001024">
    <property type="entry name" value="PLAT/LH2_dom"/>
</dbReference>
<evidence type="ECO:0000256" key="1">
    <source>
        <dbReference type="ARBA" id="ARBA00022574"/>
    </source>
</evidence>
<dbReference type="InterPro" id="IPR001202">
    <property type="entry name" value="WW_dom"/>
</dbReference>
<keyword evidence="2" id="KW-0677">Repeat</keyword>
<dbReference type="InParanoid" id="D8TKN4"/>
<dbReference type="EMBL" id="GL378325">
    <property type="protein sequence ID" value="EFJ51917.1"/>
    <property type="molecule type" value="Genomic_DNA"/>
</dbReference>
<proteinExistence type="predicted"/>
<dbReference type="SUPFAM" id="SSF50978">
    <property type="entry name" value="WD40 repeat-like"/>
    <property type="match status" value="1"/>
</dbReference>
<dbReference type="CDD" id="cd01756">
    <property type="entry name" value="PLAT_repeat"/>
    <property type="match status" value="9"/>
</dbReference>
<feature type="compositionally biased region" description="Basic and acidic residues" evidence="5">
    <location>
        <begin position="949"/>
        <end position="973"/>
    </location>
</feature>
<feature type="region of interest" description="Disordered" evidence="5">
    <location>
        <begin position="3599"/>
        <end position="3628"/>
    </location>
</feature>
<feature type="domain" description="PLAT" evidence="7">
    <location>
        <begin position="2841"/>
        <end position="2956"/>
    </location>
</feature>
<feature type="domain" description="PLAT" evidence="7">
    <location>
        <begin position="3239"/>
        <end position="3355"/>
    </location>
</feature>
<evidence type="ECO:0000259" key="6">
    <source>
        <dbReference type="PROSITE" id="PS50020"/>
    </source>
</evidence>
<feature type="domain" description="PLAT" evidence="7">
    <location>
        <begin position="2272"/>
        <end position="2387"/>
    </location>
</feature>
<dbReference type="Gene3D" id="2.60.60.20">
    <property type="entry name" value="PLAT/LH2 domain"/>
    <property type="match status" value="6"/>
</dbReference>
<dbReference type="eggNOG" id="KOG2106">
    <property type="taxonomic scope" value="Eukaryota"/>
</dbReference>
<feature type="domain" description="PLAT" evidence="7">
    <location>
        <begin position="1890"/>
        <end position="2009"/>
    </location>
</feature>
<feature type="repeat" description="WD" evidence="4">
    <location>
        <begin position="712"/>
        <end position="745"/>
    </location>
</feature>
<feature type="region of interest" description="Disordered" evidence="5">
    <location>
        <begin position="1"/>
        <end position="41"/>
    </location>
</feature>
<evidence type="ECO:0000256" key="5">
    <source>
        <dbReference type="SAM" id="MobiDB-lite"/>
    </source>
</evidence>
<feature type="domain" description="PLAT" evidence="7">
    <location>
        <begin position="1508"/>
        <end position="1628"/>
    </location>
</feature>
<dbReference type="STRING" id="3068.D8TKN4"/>
<evidence type="ECO:0000313" key="9">
    <source>
        <dbReference type="Proteomes" id="UP000001058"/>
    </source>
</evidence>
<evidence type="ECO:0000256" key="3">
    <source>
        <dbReference type="PROSITE-ProRule" id="PRU00152"/>
    </source>
</evidence>
<feature type="domain" description="PLAT" evidence="7">
    <location>
        <begin position="2715"/>
        <end position="2830"/>
    </location>
</feature>
<organism evidence="9">
    <name type="scientific">Volvox carteri f. nagariensis</name>
    <dbReference type="NCBI Taxonomy" id="3068"/>
    <lineage>
        <taxon>Eukaryota</taxon>
        <taxon>Viridiplantae</taxon>
        <taxon>Chlorophyta</taxon>
        <taxon>core chlorophytes</taxon>
        <taxon>Chlorophyceae</taxon>
        <taxon>CS clade</taxon>
        <taxon>Chlamydomonadales</taxon>
        <taxon>Volvocaceae</taxon>
        <taxon>Volvox</taxon>
    </lineage>
</organism>
<feature type="domain" description="PLAT" evidence="7">
    <location>
        <begin position="3397"/>
        <end position="3511"/>
    </location>
</feature>
<feature type="compositionally biased region" description="Low complexity" evidence="5">
    <location>
        <begin position="3553"/>
        <end position="3571"/>
    </location>
</feature>
<dbReference type="InterPro" id="IPR052970">
    <property type="entry name" value="Inner_ear_hair_cell_LOXHD"/>
</dbReference>
<dbReference type="Pfam" id="PF23414">
    <property type="entry name" value="Beta-prop_EML_2"/>
    <property type="match status" value="1"/>
</dbReference>
<dbReference type="PANTHER" id="PTHR45901:SF3">
    <property type="entry name" value="LIPOXYGENASE HOMOLOGY DOMAIN-CONTAINING PROTEIN 1"/>
    <property type="match status" value="1"/>
</dbReference>